<evidence type="ECO:0000256" key="1">
    <source>
        <dbReference type="ARBA" id="ARBA00022801"/>
    </source>
</evidence>
<gene>
    <name evidence="3" type="ORF">GM51_1850</name>
</gene>
<proteinExistence type="predicted"/>
<reference evidence="3" key="1">
    <citation type="submission" date="2014-06" db="EMBL/GenBank/DDBJ databases">
        <title>Key roles for freshwater Actinobacteria revealed by deep metagenomic sequencing.</title>
        <authorList>
            <person name="Ghai R."/>
            <person name="Mizuno C.M."/>
            <person name="Picazo A."/>
            <person name="Camacho A."/>
            <person name="Rodriguez-Valera F."/>
        </authorList>
    </citation>
    <scope>NUCLEOTIDE SEQUENCE</scope>
</reference>
<name>A0A094R372_9ZZZZ</name>
<comment type="caution">
    <text evidence="3">The sequence shown here is derived from an EMBL/GenBank/DDBJ whole genome shotgun (WGS) entry which is preliminary data.</text>
</comment>
<organism evidence="3">
    <name type="scientific">freshwater metagenome</name>
    <dbReference type="NCBI Taxonomy" id="449393"/>
    <lineage>
        <taxon>unclassified sequences</taxon>
        <taxon>metagenomes</taxon>
        <taxon>ecological metagenomes</taxon>
    </lineage>
</organism>
<feature type="domain" description="Peptidase M20 dimerisation" evidence="2">
    <location>
        <begin position="190"/>
        <end position="287"/>
    </location>
</feature>
<accession>A0A094R372</accession>
<dbReference type="SUPFAM" id="SSF53187">
    <property type="entry name" value="Zn-dependent exopeptidases"/>
    <property type="match status" value="1"/>
</dbReference>
<dbReference type="Pfam" id="PF01546">
    <property type="entry name" value="Peptidase_M20"/>
    <property type="match status" value="1"/>
</dbReference>
<sequence length="398" mass="42543">MSNFLTEASEIQNDLAAIRRHIHQEPEIGLDLPKTQAKIVAALDGLGLEISTGKSLSSVTAILRAGNSQKTVLLRADMDALPVTELADLPYKSQIDGAMHACGHDLHVAMLIGAAKLLVKNKSQLSGDVVFMFQPGEEGFDGAGHMIKEGVLTASGRKADTTYGIHVMSAAVPKGTFTTKPGTMMASADEIHVTVVGMGGHGSQPHTAKDPIPVAAEMVSALQLLITRSFDAFDPVVITVGQFHAGTKANIIPDTAEFQATIRTFSPENRNRIKSEVVRLCESIAEGYGLKADVKVVEQYPVTVNNDAHAQFVGKVAAELFGNESYMDMPHPIAGAEDYSRVLEAVPGSYIFLGASVDQDFTKSEVNHSPRAMFDDSVLYRGAALLSELAVRSLNEMA</sequence>
<keyword evidence="1" id="KW-0378">Hydrolase</keyword>
<dbReference type="EMBL" id="JNSL01000006">
    <property type="protein sequence ID" value="KGA21436.1"/>
    <property type="molecule type" value="Genomic_DNA"/>
</dbReference>
<dbReference type="AlphaFoldDB" id="A0A094R372"/>
<dbReference type="InterPro" id="IPR036264">
    <property type="entry name" value="Bact_exopeptidase_dim_dom"/>
</dbReference>
<dbReference type="GO" id="GO:0016787">
    <property type="term" value="F:hydrolase activity"/>
    <property type="evidence" value="ECO:0007669"/>
    <property type="project" value="UniProtKB-KW"/>
</dbReference>
<dbReference type="SUPFAM" id="SSF55031">
    <property type="entry name" value="Bacterial exopeptidase dimerisation domain"/>
    <property type="match status" value="1"/>
</dbReference>
<dbReference type="InterPro" id="IPR011650">
    <property type="entry name" value="Peptidase_M20_dimer"/>
</dbReference>
<evidence type="ECO:0000313" key="3">
    <source>
        <dbReference type="EMBL" id="KGA21436.1"/>
    </source>
</evidence>
<dbReference type="NCBIfam" id="TIGR01891">
    <property type="entry name" value="amidohydrolases"/>
    <property type="match status" value="1"/>
</dbReference>
<dbReference type="Gene3D" id="3.30.70.360">
    <property type="match status" value="1"/>
</dbReference>
<dbReference type="Gene3D" id="3.40.630.10">
    <property type="entry name" value="Zn peptidases"/>
    <property type="match status" value="1"/>
</dbReference>
<dbReference type="Pfam" id="PF07687">
    <property type="entry name" value="M20_dimer"/>
    <property type="match status" value="1"/>
</dbReference>
<evidence type="ECO:0000259" key="2">
    <source>
        <dbReference type="Pfam" id="PF07687"/>
    </source>
</evidence>
<dbReference type="CDD" id="cd03886">
    <property type="entry name" value="M20_Acy1"/>
    <property type="match status" value="1"/>
</dbReference>
<dbReference type="PIRSF" id="PIRSF005962">
    <property type="entry name" value="Pept_M20D_amidohydro"/>
    <property type="match status" value="1"/>
</dbReference>
<protein>
    <recommendedName>
        <fullName evidence="2">Peptidase M20 dimerisation domain-containing protein</fullName>
    </recommendedName>
</protein>
<dbReference type="PANTHER" id="PTHR11014">
    <property type="entry name" value="PEPTIDASE M20 FAMILY MEMBER"/>
    <property type="match status" value="1"/>
</dbReference>
<dbReference type="FunFam" id="3.30.70.360:FF:000001">
    <property type="entry name" value="N-acetyldiaminopimelate deacetylase"/>
    <property type="match status" value="1"/>
</dbReference>
<dbReference type="InterPro" id="IPR017439">
    <property type="entry name" value="Amidohydrolase"/>
</dbReference>
<dbReference type="InterPro" id="IPR002933">
    <property type="entry name" value="Peptidase_M20"/>
</dbReference>
<dbReference type="PANTHER" id="PTHR11014:SF63">
    <property type="entry name" value="METALLOPEPTIDASE, PUTATIVE (AFU_ORTHOLOGUE AFUA_6G09600)-RELATED"/>
    <property type="match status" value="1"/>
</dbReference>